<dbReference type="AlphaFoldDB" id="A0A919H5V2"/>
<dbReference type="EMBL" id="BNEE01000006">
    <property type="protein sequence ID" value="GHI88721.1"/>
    <property type="molecule type" value="Genomic_DNA"/>
</dbReference>
<evidence type="ECO:0000313" key="2">
    <source>
        <dbReference type="Proteomes" id="UP000600026"/>
    </source>
</evidence>
<accession>A0A919H5V2</accession>
<gene>
    <name evidence="1" type="ORF">Sxan_60850</name>
</gene>
<name>A0A919H5V2_9ACTN</name>
<protein>
    <submittedName>
        <fullName evidence="1">Uncharacterized protein</fullName>
    </submittedName>
</protein>
<evidence type="ECO:0000313" key="1">
    <source>
        <dbReference type="EMBL" id="GHI88721.1"/>
    </source>
</evidence>
<proteinExistence type="predicted"/>
<dbReference type="Proteomes" id="UP000600026">
    <property type="component" value="Unassembled WGS sequence"/>
</dbReference>
<comment type="caution">
    <text evidence="1">The sequence shown here is derived from an EMBL/GenBank/DDBJ whole genome shotgun (WGS) entry which is preliminary data.</text>
</comment>
<organism evidence="1 2">
    <name type="scientific">Streptomyces xanthophaeus</name>
    <dbReference type="NCBI Taxonomy" id="67385"/>
    <lineage>
        <taxon>Bacteria</taxon>
        <taxon>Bacillati</taxon>
        <taxon>Actinomycetota</taxon>
        <taxon>Actinomycetes</taxon>
        <taxon>Kitasatosporales</taxon>
        <taxon>Streptomycetaceae</taxon>
        <taxon>Streptomyces</taxon>
    </lineage>
</organism>
<reference evidence="1" key="1">
    <citation type="submission" date="2020-09" db="EMBL/GenBank/DDBJ databases">
        <title>Whole genome shotgun sequence of Streptomyces xanthophaeus NBRC 12829.</title>
        <authorList>
            <person name="Komaki H."/>
            <person name="Tamura T."/>
        </authorList>
    </citation>
    <scope>NUCLEOTIDE SEQUENCE</scope>
    <source>
        <strain evidence="1">NBRC 12829</strain>
    </source>
</reference>
<sequence>MPSALSLRATAAPIPEEDPVIRATRLSVMALLLEFWSVLDPAGSAWIIVCRMAEFDFRDVKSLGIFLQRSWRNPGPRPPRIGFL</sequence>
<keyword evidence="2" id="KW-1185">Reference proteome</keyword>